<organism evidence="1 2">
    <name type="scientific">Paraburkholderia monticola</name>
    <dbReference type="NCBI Taxonomy" id="1399968"/>
    <lineage>
        <taxon>Bacteria</taxon>
        <taxon>Pseudomonadati</taxon>
        <taxon>Pseudomonadota</taxon>
        <taxon>Betaproteobacteria</taxon>
        <taxon>Burkholderiales</taxon>
        <taxon>Burkholderiaceae</taxon>
        <taxon>Paraburkholderia</taxon>
    </lineage>
</organism>
<evidence type="ECO:0000313" key="1">
    <source>
        <dbReference type="EMBL" id="KXU90035.1"/>
    </source>
</evidence>
<proteinExistence type="predicted"/>
<protein>
    <submittedName>
        <fullName evidence="1">Uncharacterized protein</fullName>
    </submittedName>
</protein>
<evidence type="ECO:0000313" key="2">
    <source>
        <dbReference type="Proteomes" id="UP000075613"/>
    </source>
</evidence>
<keyword evidence="2" id="KW-1185">Reference proteome</keyword>
<dbReference type="Proteomes" id="UP000075613">
    <property type="component" value="Unassembled WGS sequence"/>
</dbReference>
<gene>
    <name evidence="1" type="ORF">CI15_07650</name>
</gene>
<comment type="caution">
    <text evidence="1">The sequence shown here is derived from an EMBL/GenBank/DDBJ whole genome shotgun (WGS) entry which is preliminary data.</text>
</comment>
<dbReference type="RefSeq" id="WP_062125767.1">
    <property type="nucleotide sequence ID" value="NZ_LRBG01000004.1"/>
</dbReference>
<accession>A0A149PYA0</accession>
<dbReference type="STRING" id="1399968.CI15_07650"/>
<dbReference type="AlphaFoldDB" id="A0A149PYA0"/>
<name>A0A149PYA0_9BURK</name>
<dbReference type="EMBL" id="LRBG01000004">
    <property type="protein sequence ID" value="KXU90035.1"/>
    <property type="molecule type" value="Genomic_DNA"/>
</dbReference>
<sequence length="107" mass="10934">MTTLYASASQSTTSTASLTTHIVLAAVATENSQALADSTRLPSAYAGEASTGVASLATSITLSAHAEETGSSESALGKTIQGEVSQVVGETRCFAVFSEARFWNVVD</sequence>
<reference evidence="1 2" key="1">
    <citation type="journal article" date="2015" name="Int. J. Syst. Evol. Microbiol.">
        <title>Burkholderia monticola sp. nov., isolated from mountain soil.</title>
        <authorList>
            <person name="Baek I."/>
            <person name="Seo B."/>
            <person name="Lee I."/>
            <person name="Yi H."/>
            <person name="Chun J."/>
        </authorList>
    </citation>
    <scope>NUCLEOTIDE SEQUENCE [LARGE SCALE GENOMIC DNA]</scope>
    <source>
        <strain evidence="1 2">JC2948</strain>
    </source>
</reference>